<dbReference type="Proteomes" id="UP000182312">
    <property type="component" value="Unassembled WGS sequence"/>
</dbReference>
<reference evidence="1 2" key="1">
    <citation type="submission" date="2016-10" db="EMBL/GenBank/DDBJ databases">
        <authorList>
            <person name="de Groot N.N."/>
        </authorList>
    </citation>
    <scope>NUCLEOTIDE SEQUENCE [LARGE SCALE GENOMIC DNA]</scope>
    <source>
        <strain evidence="1 2">CGMCC 1.6117</strain>
    </source>
</reference>
<organism evidence="1 2">
    <name type="scientific">Paracoccus halophilus</name>
    <dbReference type="NCBI Taxonomy" id="376733"/>
    <lineage>
        <taxon>Bacteria</taxon>
        <taxon>Pseudomonadati</taxon>
        <taxon>Pseudomonadota</taxon>
        <taxon>Alphaproteobacteria</taxon>
        <taxon>Rhodobacterales</taxon>
        <taxon>Paracoccaceae</taxon>
        <taxon>Paracoccus</taxon>
    </lineage>
</organism>
<gene>
    <name evidence="1" type="ORF">SAMN04487972_1733</name>
</gene>
<proteinExistence type="predicted"/>
<feature type="non-terminal residue" evidence="1">
    <location>
        <position position="89"/>
    </location>
</feature>
<protein>
    <submittedName>
        <fullName evidence="1">D123 protein</fullName>
    </submittedName>
</protein>
<accession>A0A1I0UG68</accession>
<dbReference type="EMBL" id="FOJO01000073">
    <property type="protein sequence ID" value="SFA62777.1"/>
    <property type="molecule type" value="Genomic_DNA"/>
</dbReference>
<dbReference type="Pfam" id="PF07065">
    <property type="entry name" value="D123"/>
    <property type="match status" value="1"/>
</dbReference>
<dbReference type="AlphaFoldDB" id="A0A1I0UG68"/>
<name>A0A1I0UG68_9RHOB</name>
<evidence type="ECO:0000313" key="2">
    <source>
        <dbReference type="Proteomes" id="UP000182312"/>
    </source>
</evidence>
<sequence>MAPRIGFCSWKSPRIQILASYQSRGVLYTICSENERVARAIAAHLSSETSLFLHLRKWHDIPLWSEFRIFIRDRRVIGISQYHHQSGFA</sequence>
<evidence type="ECO:0000313" key="1">
    <source>
        <dbReference type="EMBL" id="SFA62777.1"/>
    </source>
</evidence>
<dbReference type="InterPro" id="IPR009772">
    <property type="entry name" value="CDC123"/>
</dbReference>